<accession>A0A392SE00</accession>
<proteinExistence type="predicted"/>
<keyword evidence="2" id="KW-1185">Reference proteome</keyword>
<feature type="non-terminal residue" evidence="1">
    <location>
        <position position="1"/>
    </location>
</feature>
<reference evidence="1 2" key="1">
    <citation type="journal article" date="2018" name="Front. Plant Sci.">
        <title>Red Clover (Trifolium pratense) and Zigzag Clover (T. medium) - A Picture of Genomic Similarities and Differences.</title>
        <authorList>
            <person name="Dluhosova J."/>
            <person name="Istvanek J."/>
            <person name="Nedelnik J."/>
            <person name="Repkova J."/>
        </authorList>
    </citation>
    <scope>NUCLEOTIDE SEQUENCE [LARGE SCALE GENOMIC DNA]</scope>
    <source>
        <strain evidence="2">cv. 10/8</strain>
        <tissue evidence="1">Leaf</tissue>
    </source>
</reference>
<dbReference type="Proteomes" id="UP000265520">
    <property type="component" value="Unassembled WGS sequence"/>
</dbReference>
<dbReference type="AlphaFoldDB" id="A0A392SE00"/>
<protein>
    <submittedName>
        <fullName evidence="1">Uncharacterized protein</fullName>
    </submittedName>
</protein>
<evidence type="ECO:0000313" key="1">
    <source>
        <dbReference type="EMBL" id="MCI46637.1"/>
    </source>
</evidence>
<comment type="caution">
    <text evidence="1">The sequence shown here is derived from an EMBL/GenBank/DDBJ whole genome shotgun (WGS) entry which is preliminary data.</text>
</comment>
<sequence>VIALRKKKNTHLLKVAHGYSLRFGEIAPVIIPEDIARDGVDSS</sequence>
<dbReference type="EMBL" id="LXQA010360258">
    <property type="protein sequence ID" value="MCI46637.1"/>
    <property type="molecule type" value="Genomic_DNA"/>
</dbReference>
<evidence type="ECO:0000313" key="2">
    <source>
        <dbReference type="Proteomes" id="UP000265520"/>
    </source>
</evidence>
<name>A0A392SE00_9FABA</name>
<organism evidence="1 2">
    <name type="scientific">Trifolium medium</name>
    <dbReference type="NCBI Taxonomy" id="97028"/>
    <lineage>
        <taxon>Eukaryota</taxon>
        <taxon>Viridiplantae</taxon>
        <taxon>Streptophyta</taxon>
        <taxon>Embryophyta</taxon>
        <taxon>Tracheophyta</taxon>
        <taxon>Spermatophyta</taxon>
        <taxon>Magnoliopsida</taxon>
        <taxon>eudicotyledons</taxon>
        <taxon>Gunneridae</taxon>
        <taxon>Pentapetalae</taxon>
        <taxon>rosids</taxon>
        <taxon>fabids</taxon>
        <taxon>Fabales</taxon>
        <taxon>Fabaceae</taxon>
        <taxon>Papilionoideae</taxon>
        <taxon>50 kb inversion clade</taxon>
        <taxon>NPAAA clade</taxon>
        <taxon>Hologalegina</taxon>
        <taxon>IRL clade</taxon>
        <taxon>Trifolieae</taxon>
        <taxon>Trifolium</taxon>
    </lineage>
</organism>